<evidence type="ECO:0008006" key="4">
    <source>
        <dbReference type="Google" id="ProtNLM"/>
    </source>
</evidence>
<dbReference type="OrthoDB" id="65716at2759"/>
<dbReference type="GO" id="GO:0090173">
    <property type="term" value="P:regulation of synaptonemal complex assembly"/>
    <property type="evidence" value="ECO:0007669"/>
    <property type="project" value="InterPro"/>
</dbReference>
<dbReference type="InterPro" id="IPR013940">
    <property type="entry name" value="Spo22/ZIP4/TEX11"/>
</dbReference>
<evidence type="ECO:0000313" key="2">
    <source>
        <dbReference type="EMBL" id="KIN02494.1"/>
    </source>
</evidence>
<dbReference type="HOGENOM" id="CLU_001453_0_0_1"/>
<sequence>FEKIQKTILTFPSNLIPSTGPKGEEIDGKGTTLWNLCTRLRRNYDLDNPQDVPLVLLMARVFAFLLLDCALENGENTTANLVRLMKVGMKAAKNCIDRKQPDLSLKVLEKLGKYELLLLKSDGQFRSGDNEIHERLIAEYYVLRTALAWQQDQLNVADYMFNKSMSSKHFFNASTAESLADVLYEMGRDLLGKRQYTMAAKWLERAHTVLVEQELDRLSMDASELRMSIMESLIRALLGLQDKESTDKAQSLVDLLQNEVGDKLIVLLLRLELISASADESFNSTSYCDVLQRMTRTMVLTESNFKLIMHHIRKLADKSSNLASKVLDELLKLRVLEAEKTEWVEKVIITRLWMINSQKETSEIPSAIKEVFSTVLENQSGSFSSAATLAAQTLLWKRIESNYTQGQYEVAEEWCRLAMHRIFDKSGEMNMARISRKLLLCSLARQDISSARDIFGSMPEASKNEPMTRFLMYKVAIRSEDTDLAAECLRVIGSSSKDPTLLYACVLDAQQIGNRHLALAALQLVLEVQGTFENQGTGSSCVVHMPALLRSTISLTSAVLDGSKHAEGSPEAEANVDKLCKLFEGAVNEIKKTCSSVQASETIWTVLELEWFSKNSYNLAIKNLAIWNPKHSLRMLLCCIAFIDQYPKEMDESTSNDLWLRKMFCEFSSATALVALARGEDIVETQLQNYLSLRKHVRSFDGLLQEKPESLEEGPKHDLLQKLAVLFGFDFEAVCQLKSWDCLGDVILKAVYCNQPRVYEIMADCILCSQAPTQVLVTNLKKIINGAWSLESLDSTKLAKYMRCLFQIALTDSPHIAEQLLDQIHSMAEEASQTVQPYPTEELEWIAARAFNHAVDLYCSDQDEACRNWAGKAFNIAHFCDDGGALERVLQSKFLGLKWDA</sequence>
<dbReference type="GO" id="GO:0051321">
    <property type="term" value="P:meiotic cell cycle"/>
    <property type="evidence" value="ECO:0007669"/>
    <property type="project" value="UniProtKB-KW"/>
</dbReference>
<organism evidence="2 3">
    <name type="scientific">Oidiodendron maius (strain Zn)</name>
    <dbReference type="NCBI Taxonomy" id="913774"/>
    <lineage>
        <taxon>Eukaryota</taxon>
        <taxon>Fungi</taxon>
        <taxon>Dikarya</taxon>
        <taxon>Ascomycota</taxon>
        <taxon>Pezizomycotina</taxon>
        <taxon>Leotiomycetes</taxon>
        <taxon>Leotiomycetes incertae sedis</taxon>
        <taxon>Myxotrichaceae</taxon>
        <taxon>Oidiodendron</taxon>
    </lineage>
</organism>
<accession>A0A0C3CU14</accession>
<dbReference type="AlphaFoldDB" id="A0A0C3CU14"/>
<reference evidence="3" key="2">
    <citation type="submission" date="2015-01" db="EMBL/GenBank/DDBJ databases">
        <title>Evolutionary Origins and Diversification of the Mycorrhizal Mutualists.</title>
        <authorList>
            <consortium name="DOE Joint Genome Institute"/>
            <consortium name="Mycorrhizal Genomics Consortium"/>
            <person name="Kohler A."/>
            <person name="Kuo A."/>
            <person name="Nagy L.G."/>
            <person name="Floudas D."/>
            <person name="Copeland A."/>
            <person name="Barry K.W."/>
            <person name="Cichocki N."/>
            <person name="Veneault-Fourrey C."/>
            <person name="LaButti K."/>
            <person name="Lindquist E.A."/>
            <person name="Lipzen A."/>
            <person name="Lundell T."/>
            <person name="Morin E."/>
            <person name="Murat C."/>
            <person name="Riley R."/>
            <person name="Ohm R."/>
            <person name="Sun H."/>
            <person name="Tunlid A."/>
            <person name="Henrissat B."/>
            <person name="Grigoriev I.V."/>
            <person name="Hibbett D.S."/>
            <person name="Martin F."/>
        </authorList>
    </citation>
    <scope>NUCLEOTIDE SEQUENCE [LARGE SCALE GENOMIC DNA]</scope>
    <source>
        <strain evidence="3">Zn</strain>
    </source>
</reference>
<keyword evidence="1" id="KW-0469">Meiosis</keyword>
<dbReference type="PANTHER" id="PTHR40375:SF2">
    <property type="entry name" value="SPORULATION-SPECIFIC PROTEIN 22"/>
    <property type="match status" value="1"/>
</dbReference>
<dbReference type="EMBL" id="KN832874">
    <property type="protein sequence ID" value="KIN02494.1"/>
    <property type="molecule type" value="Genomic_DNA"/>
</dbReference>
<dbReference type="Proteomes" id="UP000054321">
    <property type="component" value="Unassembled WGS sequence"/>
</dbReference>
<evidence type="ECO:0000256" key="1">
    <source>
        <dbReference type="ARBA" id="ARBA00023254"/>
    </source>
</evidence>
<dbReference type="PANTHER" id="PTHR40375">
    <property type="entry name" value="SPORULATION-SPECIFIC PROTEIN 22"/>
    <property type="match status" value="1"/>
</dbReference>
<proteinExistence type="predicted"/>
<evidence type="ECO:0000313" key="3">
    <source>
        <dbReference type="Proteomes" id="UP000054321"/>
    </source>
</evidence>
<gene>
    <name evidence="2" type="ORF">OIDMADRAFT_119258</name>
</gene>
<dbReference type="STRING" id="913774.A0A0C3CU14"/>
<reference evidence="2 3" key="1">
    <citation type="submission" date="2014-04" db="EMBL/GenBank/DDBJ databases">
        <authorList>
            <consortium name="DOE Joint Genome Institute"/>
            <person name="Kuo A."/>
            <person name="Martino E."/>
            <person name="Perotto S."/>
            <person name="Kohler A."/>
            <person name="Nagy L.G."/>
            <person name="Floudas D."/>
            <person name="Copeland A."/>
            <person name="Barry K.W."/>
            <person name="Cichocki N."/>
            <person name="Veneault-Fourrey C."/>
            <person name="LaButti K."/>
            <person name="Lindquist E.A."/>
            <person name="Lipzen A."/>
            <person name="Lundell T."/>
            <person name="Morin E."/>
            <person name="Murat C."/>
            <person name="Sun H."/>
            <person name="Tunlid A."/>
            <person name="Henrissat B."/>
            <person name="Grigoriev I.V."/>
            <person name="Hibbett D.S."/>
            <person name="Martin F."/>
            <person name="Nordberg H.P."/>
            <person name="Cantor M.N."/>
            <person name="Hua S.X."/>
        </authorList>
    </citation>
    <scope>NUCLEOTIDE SEQUENCE [LARGE SCALE GENOMIC DNA]</scope>
    <source>
        <strain evidence="2 3">Zn</strain>
    </source>
</reference>
<protein>
    <recommendedName>
        <fullName evidence="4">Protein ZIP4 homolog</fullName>
    </recommendedName>
</protein>
<dbReference type="Pfam" id="PF08631">
    <property type="entry name" value="SPO22"/>
    <property type="match status" value="1"/>
</dbReference>
<dbReference type="FunCoup" id="A0A0C3CU14">
    <property type="interactions" value="30"/>
</dbReference>
<keyword evidence="3" id="KW-1185">Reference proteome</keyword>
<dbReference type="InParanoid" id="A0A0C3CU14"/>
<feature type="non-terminal residue" evidence="2">
    <location>
        <position position="1"/>
    </location>
</feature>
<dbReference type="InterPro" id="IPR039057">
    <property type="entry name" value="Spo22/ZIP4"/>
</dbReference>
<name>A0A0C3CU14_OIDMZ</name>